<organism evidence="1 2">
    <name type="scientific">Portunus trituberculatus</name>
    <name type="common">Swimming crab</name>
    <name type="synonym">Neptunus trituberculatus</name>
    <dbReference type="NCBI Taxonomy" id="210409"/>
    <lineage>
        <taxon>Eukaryota</taxon>
        <taxon>Metazoa</taxon>
        <taxon>Ecdysozoa</taxon>
        <taxon>Arthropoda</taxon>
        <taxon>Crustacea</taxon>
        <taxon>Multicrustacea</taxon>
        <taxon>Malacostraca</taxon>
        <taxon>Eumalacostraca</taxon>
        <taxon>Eucarida</taxon>
        <taxon>Decapoda</taxon>
        <taxon>Pleocyemata</taxon>
        <taxon>Brachyura</taxon>
        <taxon>Eubrachyura</taxon>
        <taxon>Portunoidea</taxon>
        <taxon>Portunidae</taxon>
        <taxon>Portuninae</taxon>
        <taxon>Portunus</taxon>
    </lineage>
</organism>
<evidence type="ECO:0000313" key="2">
    <source>
        <dbReference type="Proteomes" id="UP000324222"/>
    </source>
</evidence>
<comment type="caution">
    <text evidence="1">The sequence shown here is derived from an EMBL/GenBank/DDBJ whole genome shotgun (WGS) entry which is preliminary data.</text>
</comment>
<name>A0A5B7HPG7_PORTR</name>
<dbReference type="Proteomes" id="UP000324222">
    <property type="component" value="Unassembled WGS sequence"/>
</dbReference>
<protein>
    <submittedName>
        <fullName evidence="1">Uncharacterized protein</fullName>
    </submittedName>
</protein>
<reference evidence="1 2" key="1">
    <citation type="submission" date="2019-05" db="EMBL/GenBank/DDBJ databases">
        <title>Another draft genome of Portunus trituberculatus and its Hox gene families provides insights of decapod evolution.</title>
        <authorList>
            <person name="Jeong J.-H."/>
            <person name="Song I."/>
            <person name="Kim S."/>
            <person name="Choi T."/>
            <person name="Kim D."/>
            <person name="Ryu S."/>
            <person name="Kim W."/>
        </authorList>
    </citation>
    <scope>NUCLEOTIDE SEQUENCE [LARGE SCALE GENOMIC DNA]</scope>
    <source>
        <tissue evidence="1">Muscle</tissue>
    </source>
</reference>
<dbReference type="EMBL" id="VSRR010033667">
    <property type="protein sequence ID" value="MPC71846.1"/>
    <property type="molecule type" value="Genomic_DNA"/>
</dbReference>
<evidence type="ECO:0000313" key="1">
    <source>
        <dbReference type="EMBL" id="MPC71846.1"/>
    </source>
</evidence>
<dbReference type="AlphaFoldDB" id="A0A5B7HPG7"/>
<gene>
    <name evidence="1" type="ORF">E2C01_066136</name>
</gene>
<accession>A0A5B7HPG7</accession>
<dbReference type="OrthoDB" id="6374894at2759"/>
<proteinExistence type="predicted"/>
<keyword evidence="2" id="KW-1185">Reference proteome</keyword>
<sequence>MYPPGMLLKLKRKVEEIWRRMWDSVRKENNFLVVLYLGKMAPITSLLTGVGLRVIHCAGDEDERRRHEQPAANKKQKQHHMQNFLQWVLSCIY</sequence>